<keyword evidence="1" id="KW-0001">2Fe-2S</keyword>
<dbReference type="Pfam" id="PF09360">
    <property type="entry name" value="zf-CDGSH"/>
    <property type="match status" value="1"/>
</dbReference>
<feature type="domain" description="Iron-binding zinc finger CDGSH type" evidence="5">
    <location>
        <begin position="47"/>
        <end position="82"/>
    </location>
</feature>
<organism evidence="6 7">
    <name type="scientific">Alcanivorax jadensis T9</name>
    <dbReference type="NCBI Taxonomy" id="1177181"/>
    <lineage>
        <taxon>Bacteria</taxon>
        <taxon>Pseudomonadati</taxon>
        <taxon>Pseudomonadota</taxon>
        <taxon>Gammaproteobacteria</taxon>
        <taxon>Oceanospirillales</taxon>
        <taxon>Alcanivoracaceae</taxon>
        <taxon>Alcanivorax</taxon>
    </lineage>
</organism>
<protein>
    <recommendedName>
        <fullName evidence="5">Iron-binding zinc finger CDGSH type domain-containing protein</fullName>
    </recommendedName>
</protein>
<dbReference type="PANTHER" id="PTHR46491:SF3">
    <property type="entry name" value="CDGSH IRON-SULFUR DOMAIN-CONTAINING PROTEIN 3, MITOCHONDRIAL"/>
    <property type="match status" value="1"/>
</dbReference>
<feature type="domain" description="Iron-binding zinc finger CDGSH type" evidence="5">
    <location>
        <begin position="9"/>
        <end position="46"/>
    </location>
</feature>
<keyword evidence="7" id="KW-1185">Reference proteome</keyword>
<accession>A0ABR4WAQ8</accession>
<evidence type="ECO:0000313" key="7">
    <source>
        <dbReference type="Proteomes" id="UP000029443"/>
    </source>
</evidence>
<dbReference type="InterPro" id="IPR052950">
    <property type="entry name" value="CISD"/>
</dbReference>
<comment type="caution">
    <text evidence="6">The sequence shown here is derived from an EMBL/GenBank/DDBJ whole genome shotgun (WGS) entry which is preliminary data.</text>
</comment>
<dbReference type="InterPro" id="IPR018967">
    <property type="entry name" value="FeS-contain_CDGSH-typ"/>
</dbReference>
<proteinExistence type="predicted"/>
<dbReference type="Gene3D" id="3.40.5.90">
    <property type="entry name" value="CDGSH iron-sulfur domain, mitoNEET-type"/>
    <property type="match status" value="2"/>
</dbReference>
<evidence type="ECO:0000256" key="2">
    <source>
        <dbReference type="ARBA" id="ARBA00022723"/>
    </source>
</evidence>
<gene>
    <name evidence="6" type="ORF">T9A_02708</name>
</gene>
<evidence type="ECO:0000256" key="3">
    <source>
        <dbReference type="ARBA" id="ARBA00023004"/>
    </source>
</evidence>
<name>A0ABR4WAQ8_9GAMM</name>
<dbReference type="SMART" id="SM00704">
    <property type="entry name" value="ZnF_CDGSH"/>
    <property type="match status" value="2"/>
</dbReference>
<keyword evidence="3" id="KW-0408">Iron</keyword>
<evidence type="ECO:0000313" key="6">
    <source>
        <dbReference type="EMBL" id="KGD60315.1"/>
    </source>
</evidence>
<sequence length="85" mass="9293">MDKPVTVSRQPYPLPVKKGEKVFWCACGRSKNQPYCDGSHKGTDITPVAYTAPRDKIVFFCGCKHSGKGPVCDGSHVQVKEGKLP</sequence>
<dbReference type="RefSeq" id="WP_035249452.1">
    <property type="nucleotide sequence ID" value="NZ_ARXU01000012.1"/>
</dbReference>
<keyword evidence="4" id="KW-0411">Iron-sulfur</keyword>
<dbReference type="Proteomes" id="UP000029443">
    <property type="component" value="Unassembled WGS sequence"/>
</dbReference>
<dbReference type="InterPro" id="IPR042216">
    <property type="entry name" value="MitoNEET_CISD"/>
</dbReference>
<evidence type="ECO:0000259" key="5">
    <source>
        <dbReference type="SMART" id="SM00704"/>
    </source>
</evidence>
<reference evidence="6 7" key="1">
    <citation type="submission" date="2012-09" db="EMBL/GenBank/DDBJ databases">
        <title>Genome Sequence of alkane-degrading Bacterium Alcanivorax jadensis T9.</title>
        <authorList>
            <person name="Lai Q."/>
            <person name="Shao Z."/>
        </authorList>
    </citation>
    <scope>NUCLEOTIDE SEQUENCE [LARGE SCALE GENOMIC DNA]</scope>
    <source>
        <strain evidence="6 7">T9</strain>
    </source>
</reference>
<evidence type="ECO:0000256" key="4">
    <source>
        <dbReference type="ARBA" id="ARBA00023014"/>
    </source>
</evidence>
<keyword evidence="2" id="KW-0479">Metal-binding</keyword>
<dbReference type="PANTHER" id="PTHR46491">
    <property type="entry name" value="CDGSH IRON SULFUR DOMAIN PROTEIN HOMOLOG"/>
    <property type="match status" value="1"/>
</dbReference>
<evidence type="ECO:0000256" key="1">
    <source>
        <dbReference type="ARBA" id="ARBA00022714"/>
    </source>
</evidence>
<dbReference type="EMBL" id="ARXU01000012">
    <property type="protein sequence ID" value="KGD60315.1"/>
    <property type="molecule type" value="Genomic_DNA"/>
</dbReference>